<comment type="similarity">
    <text evidence="1">Belongs to the peptidase S33 family.</text>
</comment>
<dbReference type="Proteomes" id="UP001150238">
    <property type="component" value="Unassembled WGS sequence"/>
</dbReference>
<sequence length="308" mass="34161">STTMLMERVEEVPFIYNGVTYKTWVKIVGDLEKSIRTPLIALHGGPGLSHDYMNPHVDLAIKSSIPVIFYDQIGSARSSHFVSYRGIAPPNTPDEAPAITIDLFIAEFTNLIDHLKISAFDIVGHSWGGVLGVEYAIRVQPPGLKHLVLVSSLASMALWGQSVKQLSAAVVPEHMRSELVQPTSMGEHREALNSLHAVHGCTCVPVPDEVKRSLDYAASEEEVCDTTVPQKMFGGEFGTWSCIGHLHRVLVPTLIINGRKDLAQDFVVQPFFDGIAKVKWVRMENSSHMAIWEERERYMSILDDFLGA</sequence>
<dbReference type="Gene3D" id="3.40.50.1820">
    <property type="entry name" value="alpha/beta hydrolase"/>
    <property type="match status" value="1"/>
</dbReference>
<accession>A0A9W9A0F0</accession>
<dbReference type="PANTHER" id="PTHR43798">
    <property type="entry name" value="MONOACYLGLYCEROL LIPASE"/>
    <property type="match status" value="1"/>
</dbReference>
<evidence type="ECO:0000313" key="4">
    <source>
        <dbReference type="EMBL" id="KAJ4470671.1"/>
    </source>
</evidence>
<name>A0A9W9A0F0_9AGAR</name>
<evidence type="ECO:0000256" key="2">
    <source>
        <dbReference type="ARBA" id="ARBA00022801"/>
    </source>
</evidence>
<dbReference type="SUPFAM" id="SSF53474">
    <property type="entry name" value="alpha/beta-Hydrolases"/>
    <property type="match status" value="1"/>
</dbReference>
<dbReference type="InterPro" id="IPR005945">
    <property type="entry name" value="Pro_imino_pep"/>
</dbReference>
<comment type="caution">
    <text evidence="4">The sequence shown here is derived from an EMBL/GenBank/DDBJ whole genome shotgun (WGS) entry which is preliminary data.</text>
</comment>
<dbReference type="InterPro" id="IPR000073">
    <property type="entry name" value="AB_hydrolase_1"/>
</dbReference>
<dbReference type="EMBL" id="JANVFS010000031">
    <property type="protein sequence ID" value="KAJ4470671.1"/>
    <property type="molecule type" value="Genomic_DNA"/>
</dbReference>
<dbReference type="PRINTS" id="PR00793">
    <property type="entry name" value="PROAMNOPTASE"/>
</dbReference>
<evidence type="ECO:0000259" key="3">
    <source>
        <dbReference type="Pfam" id="PF12697"/>
    </source>
</evidence>
<evidence type="ECO:0000256" key="1">
    <source>
        <dbReference type="ARBA" id="ARBA00010088"/>
    </source>
</evidence>
<protein>
    <submittedName>
        <fullName evidence="4">Proline-specific peptidase</fullName>
    </submittedName>
</protein>
<feature type="domain" description="AB hydrolase-1" evidence="3">
    <location>
        <begin position="40"/>
        <end position="297"/>
    </location>
</feature>
<feature type="non-terminal residue" evidence="4">
    <location>
        <position position="1"/>
    </location>
</feature>
<dbReference type="InterPro" id="IPR050266">
    <property type="entry name" value="AB_hydrolase_sf"/>
</dbReference>
<dbReference type="AlphaFoldDB" id="A0A9W9A0F0"/>
<reference evidence="4" key="1">
    <citation type="submission" date="2022-08" db="EMBL/GenBank/DDBJ databases">
        <authorList>
            <consortium name="DOE Joint Genome Institute"/>
            <person name="Min B."/>
            <person name="Riley R."/>
            <person name="Sierra-Patev S."/>
            <person name="Naranjo-Ortiz M."/>
            <person name="Looney B."/>
            <person name="Konkel Z."/>
            <person name="Slot J.C."/>
            <person name="Sakamoto Y."/>
            <person name="Steenwyk J.L."/>
            <person name="Rokas A."/>
            <person name="Carro J."/>
            <person name="Camarero S."/>
            <person name="Ferreira P."/>
            <person name="Molpeceres G."/>
            <person name="Ruiz-Duenas F.J."/>
            <person name="Serrano A."/>
            <person name="Henrissat B."/>
            <person name="Drula E."/>
            <person name="Hughes K.W."/>
            <person name="Mata J.L."/>
            <person name="Ishikawa N.K."/>
            <person name="Vargas-Isla R."/>
            <person name="Ushijima S."/>
            <person name="Smith C.A."/>
            <person name="Ahrendt S."/>
            <person name="Andreopoulos W."/>
            <person name="He G."/>
            <person name="Labutti K."/>
            <person name="Lipzen A."/>
            <person name="Ng V."/>
            <person name="Sandor L."/>
            <person name="Barry K."/>
            <person name="Martinez A.T."/>
            <person name="Xiao Y."/>
            <person name="Gibbons J.G."/>
            <person name="Terashima K."/>
            <person name="Hibbett D.S."/>
            <person name="Grigoriev I.V."/>
        </authorList>
    </citation>
    <scope>NUCLEOTIDE SEQUENCE</scope>
    <source>
        <strain evidence="4">Sp2 HRB7682 ss15</strain>
    </source>
</reference>
<dbReference type="Pfam" id="PF12697">
    <property type="entry name" value="Abhydrolase_6"/>
    <property type="match status" value="1"/>
</dbReference>
<dbReference type="InterPro" id="IPR029058">
    <property type="entry name" value="AB_hydrolase_fold"/>
</dbReference>
<dbReference type="GO" id="GO:0006508">
    <property type="term" value="P:proteolysis"/>
    <property type="evidence" value="ECO:0007669"/>
    <property type="project" value="InterPro"/>
</dbReference>
<keyword evidence="2" id="KW-0378">Hydrolase</keyword>
<organism evidence="4 5">
    <name type="scientific">Lentinula lateritia</name>
    <dbReference type="NCBI Taxonomy" id="40482"/>
    <lineage>
        <taxon>Eukaryota</taxon>
        <taxon>Fungi</taxon>
        <taxon>Dikarya</taxon>
        <taxon>Basidiomycota</taxon>
        <taxon>Agaricomycotina</taxon>
        <taxon>Agaricomycetes</taxon>
        <taxon>Agaricomycetidae</taxon>
        <taxon>Agaricales</taxon>
        <taxon>Marasmiineae</taxon>
        <taxon>Omphalotaceae</taxon>
        <taxon>Lentinula</taxon>
    </lineage>
</organism>
<proteinExistence type="inferred from homology"/>
<reference evidence="4" key="2">
    <citation type="journal article" date="2023" name="Proc. Natl. Acad. Sci. U.S.A.">
        <title>A global phylogenomic analysis of the shiitake genus Lentinula.</title>
        <authorList>
            <person name="Sierra-Patev S."/>
            <person name="Min B."/>
            <person name="Naranjo-Ortiz M."/>
            <person name="Looney B."/>
            <person name="Konkel Z."/>
            <person name="Slot J.C."/>
            <person name="Sakamoto Y."/>
            <person name="Steenwyk J.L."/>
            <person name="Rokas A."/>
            <person name="Carro J."/>
            <person name="Camarero S."/>
            <person name="Ferreira P."/>
            <person name="Molpeceres G."/>
            <person name="Ruiz-Duenas F.J."/>
            <person name="Serrano A."/>
            <person name="Henrissat B."/>
            <person name="Drula E."/>
            <person name="Hughes K.W."/>
            <person name="Mata J.L."/>
            <person name="Ishikawa N.K."/>
            <person name="Vargas-Isla R."/>
            <person name="Ushijima S."/>
            <person name="Smith C.A."/>
            <person name="Donoghue J."/>
            <person name="Ahrendt S."/>
            <person name="Andreopoulos W."/>
            <person name="He G."/>
            <person name="LaButti K."/>
            <person name="Lipzen A."/>
            <person name="Ng V."/>
            <person name="Riley R."/>
            <person name="Sandor L."/>
            <person name="Barry K."/>
            <person name="Martinez A.T."/>
            <person name="Xiao Y."/>
            <person name="Gibbons J.G."/>
            <person name="Terashima K."/>
            <person name="Grigoriev I.V."/>
            <person name="Hibbett D."/>
        </authorList>
    </citation>
    <scope>NUCLEOTIDE SEQUENCE</scope>
    <source>
        <strain evidence="4">Sp2 HRB7682 ss15</strain>
    </source>
</reference>
<dbReference type="InterPro" id="IPR002410">
    <property type="entry name" value="Peptidase_S33"/>
</dbReference>
<dbReference type="PIRSF" id="PIRSF005539">
    <property type="entry name" value="Pept_S33_TRI_F1"/>
    <property type="match status" value="1"/>
</dbReference>
<dbReference type="GO" id="GO:0008233">
    <property type="term" value="F:peptidase activity"/>
    <property type="evidence" value="ECO:0007669"/>
    <property type="project" value="InterPro"/>
</dbReference>
<gene>
    <name evidence="4" type="ORF">C8J55DRAFT_435959</name>
</gene>
<evidence type="ECO:0000313" key="5">
    <source>
        <dbReference type="Proteomes" id="UP001150238"/>
    </source>
</evidence>